<feature type="compositionally biased region" description="Gly residues" evidence="1">
    <location>
        <begin position="255"/>
        <end position="265"/>
    </location>
</feature>
<feature type="region of interest" description="Disordered" evidence="1">
    <location>
        <begin position="170"/>
        <end position="265"/>
    </location>
</feature>
<organism evidence="2 3">
    <name type="scientific">Dokdonia pacifica</name>
    <dbReference type="NCBI Taxonomy" id="1627892"/>
    <lineage>
        <taxon>Bacteria</taxon>
        <taxon>Pseudomonadati</taxon>
        <taxon>Bacteroidota</taxon>
        <taxon>Flavobacteriia</taxon>
        <taxon>Flavobacteriales</taxon>
        <taxon>Flavobacteriaceae</taxon>
        <taxon>Dokdonia</taxon>
    </lineage>
</organism>
<sequence length="1143" mass="120244">MKNTSLLKISRYKSVINTFSLLLLTCFLSTAMWGQEVYNYTGSIQTYTVSADAEEGSQLTFLVRGGDGGRAEVCDCKAGGGNGAITEATITIGSNTSAGQIPAGTELRLIVGGKGTDEIRSGCFAGSTGSGGGGTAVLANINATWEIIAVAGGGGGAYQGHFFGCVDKQHGQGGRSTISGGNGEGSVPGAGGLNGQGADGGGSGIEDWRDHSGGGGGAFSDGTGDNSVNQDTHPMGGKKGFPSGGAGGTEDDYEGGWGFGGGGASDEGAGGGGGYSGGGGGSEFNNGGGGGSYINPLYTSNVNIISGGNDNNTEHGYIEILNECSISVTGFTYINHLCTEDDQGRIQFNYTIADAGDCDLSLDWRLLPINGWDYLGDGIFRTVRAGDYTLEVTNTDTDEVFEYNFTVGATNEPPVALCKDNITITLGADGIYNNPDFAQLIDDGSYHPICNDNLQISASETLFHCGDVGEWEVLLIVTSENGAVSYCSTQVTVLPYEGPTANCVPDFELDLEGQSFKTLSIDDINDNSSFFCAGDGTISFATGTDTFYACEDLGQTVPITLILTDLVGNTSECTSMVTIIDSSTPVAICKDTYTIALQNGTATLNPMELDNGSTGNCDITFSTDIDTFTCDDVGIQQITLTVTNGFGNTDSCIVDVTVAENGEFTAFCKNITVALDENGTYQLDPSELNDNSIAIGCVAPTFEVSQDTFTCDHLGENMVTLTMTSSDGLQTSSCQATVTVIDDIAPTFTEGVLDEITFDIITGGVLQNLTNQFFFYSSDNCSIQNVEFTGRTIFTCEDIGTSIPSSWTIEDQSGNIYVHDFLVHVINTREINLECAPIDIDVTNVQGQYTLTDGNIYNMLFNNDEGVYSQLACYDIADLTLSQTTFDWAAVPYSQEVTISLTEDDGTEHTCTTTVNVNPINIDIVIAPKVYLQGAFTNPNAGEETLMRDDLRVANLIPLATPYTDGKTIDISVLNTTGDNAVVDWVWVELRDATDNTIVIDGQSALLLRNGSVIDPDGTSPLSFEQDEDFYHVAINHRNHLGVITANTIALSSTKTSIDFSSDIAIANGGTLALRNMGNGIFAVYAGDATGDGNILNTDITNAIGTSGGINLYNGADVNMDGNILNDDIALFIQLNAGRIQQY</sequence>
<feature type="compositionally biased region" description="Gly residues" evidence="1">
    <location>
        <begin position="237"/>
        <end position="248"/>
    </location>
</feature>
<evidence type="ECO:0000313" key="2">
    <source>
        <dbReference type="EMBL" id="SNS26704.1"/>
    </source>
</evidence>
<keyword evidence="3" id="KW-1185">Reference proteome</keyword>
<name>A0A239D4E1_9FLAO</name>
<protein>
    <recommendedName>
        <fullName evidence="4">HYR domain-containing protein</fullName>
    </recommendedName>
</protein>
<evidence type="ECO:0000256" key="1">
    <source>
        <dbReference type="SAM" id="MobiDB-lite"/>
    </source>
</evidence>
<accession>A0A239D4E1</accession>
<dbReference type="Proteomes" id="UP000198379">
    <property type="component" value="Unassembled WGS sequence"/>
</dbReference>
<reference evidence="2 3" key="1">
    <citation type="submission" date="2017-06" db="EMBL/GenBank/DDBJ databases">
        <authorList>
            <person name="Kim H.J."/>
            <person name="Triplett B.A."/>
        </authorList>
    </citation>
    <scope>NUCLEOTIDE SEQUENCE [LARGE SCALE GENOMIC DNA]</scope>
    <source>
        <strain evidence="2 3">DSM 25597</strain>
    </source>
</reference>
<evidence type="ECO:0000313" key="3">
    <source>
        <dbReference type="Proteomes" id="UP000198379"/>
    </source>
</evidence>
<proteinExistence type="predicted"/>
<dbReference type="RefSeq" id="WP_179218238.1">
    <property type="nucleotide sequence ID" value="NZ_BMEP01000001.1"/>
</dbReference>
<evidence type="ECO:0008006" key="4">
    <source>
        <dbReference type="Google" id="ProtNLM"/>
    </source>
</evidence>
<dbReference type="AlphaFoldDB" id="A0A239D4E1"/>
<dbReference type="EMBL" id="FZNY01000009">
    <property type="protein sequence ID" value="SNS26704.1"/>
    <property type="molecule type" value="Genomic_DNA"/>
</dbReference>
<gene>
    <name evidence="2" type="ORF">SAMN06265376_109117</name>
</gene>
<feature type="compositionally biased region" description="Gly residues" evidence="1">
    <location>
        <begin position="180"/>
        <end position="204"/>
    </location>
</feature>